<dbReference type="InterPro" id="IPR036663">
    <property type="entry name" value="Fumarylacetoacetase_C_sf"/>
</dbReference>
<dbReference type="Gene3D" id="3.90.850.10">
    <property type="entry name" value="Fumarylacetoacetase-like, C-terminal domain"/>
    <property type="match status" value="1"/>
</dbReference>
<dbReference type="RefSeq" id="WP_284310164.1">
    <property type="nucleotide sequence ID" value="NZ_BSPC01000005.1"/>
</dbReference>
<comment type="caution">
    <text evidence="4">The sequence shown here is derived from an EMBL/GenBank/DDBJ whole genome shotgun (WGS) entry which is preliminary data.</text>
</comment>
<feature type="domain" description="Fumarylacetoacetase-like C-terminal" evidence="3">
    <location>
        <begin position="77"/>
        <end position="282"/>
    </location>
</feature>
<evidence type="ECO:0000313" key="5">
    <source>
        <dbReference type="Proteomes" id="UP001156882"/>
    </source>
</evidence>
<sequence length="293" mass="30884">MRFAAYKSPGGAGLAIELPSGELRGLTETDAAFPGHLAQLLTADGGALQAAGKRLEAGRSIDPKAVEWLPPLPTPGKIICVGLNYVDHSLESGFTPPTYPTIFARFNTSLIGHGAAIRRPTVSIQLDYEGEMVAVIGKAGRHIPEARALDHVAGYSVFNDASIRDFQTRAPQWTVGKNFDGTGSFGPVFVTADELPAGGKGLHIQTRLNGQVVQDASTDDMIFSIASLISILSEAITLLPGDIIVSGTPSGVGMARKPQLFMKHGDVCEVELEGVGILSNHIADDPAHEPTLN</sequence>
<dbReference type="Proteomes" id="UP001156882">
    <property type="component" value="Unassembled WGS sequence"/>
</dbReference>
<evidence type="ECO:0000256" key="2">
    <source>
        <dbReference type="ARBA" id="ARBA00022723"/>
    </source>
</evidence>
<dbReference type="Pfam" id="PF01557">
    <property type="entry name" value="FAA_hydrolase"/>
    <property type="match status" value="1"/>
</dbReference>
<comment type="similarity">
    <text evidence="1">Belongs to the FAH family.</text>
</comment>
<dbReference type="InterPro" id="IPR011234">
    <property type="entry name" value="Fumarylacetoacetase-like_C"/>
</dbReference>
<evidence type="ECO:0000256" key="1">
    <source>
        <dbReference type="ARBA" id="ARBA00010211"/>
    </source>
</evidence>
<dbReference type="InterPro" id="IPR051121">
    <property type="entry name" value="FAH"/>
</dbReference>
<gene>
    <name evidence="4" type="ORF">GCM10007874_03530</name>
</gene>
<dbReference type="PANTHER" id="PTHR42796:SF4">
    <property type="entry name" value="FUMARYLACETOACETATE HYDROLASE DOMAIN-CONTAINING PROTEIN 2A"/>
    <property type="match status" value="1"/>
</dbReference>
<keyword evidence="5" id="KW-1185">Reference proteome</keyword>
<dbReference type="EMBL" id="BSPC01000005">
    <property type="protein sequence ID" value="GLS17338.1"/>
    <property type="molecule type" value="Genomic_DNA"/>
</dbReference>
<proteinExistence type="inferred from homology"/>
<dbReference type="SUPFAM" id="SSF56529">
    <property type="entry name" value="FAH"/>
    <property type="match status" value="1"/>
</dbReference>
<accession>A0ABQ6CAL6</accession>
<evidence type="ECO:0000259" key="3">
    <source>
        <dbReference type="Pfam" id="PF01557"/>
    </source>
</evidence>
<protein>
    <submittedName>
        <fullName evidence="4">5-oxopent-3-ene-1,2,5-tricarboxylate decarboxylase</fullName>
    </submittedName>
</protein>
<organism evidence="4 5">
    <name type="scientific">Labrys miyagiensis</name>
    <dbReference type="NCBI Taxonomy" id="346912"/>
    <lineage>
        <taxon>Bacteria</taxon>
        <taxon>Pseudomonadati</taxon>
        <taxon>Pseudomonadota</taxon>
        <taxon>Alphaproteobacteria</taxon>
        <taxon>Hyphomicrobiales</taxon>
        <taxon>Xanthobacteraceae</taxon>
        <taxon>Labrys</taxon>
    </lineage>
</organism>
<name>A0ABQ6CAL6_9HYPH</name>
<dbReference type="PANTHER" id="PTHR42796">
    <property type="entry name" value="FUMARYLACETOACETATE HYDROLASE DOMAIN-CONTAINING PROTEIN 2A-RELATED"/>
    <property type="match status" value="1"/>
</dbReference>
<keyword evidence="2" id="KW-0479">Metal-binding</keyword>
<reference evidence="5" key="1">
    <citation type="journal article" date="2019" name="Int. J. Syst. Evol. Microbiol.">
        <title>The Global Catalogue of Microorganisms (GCM) 10K type strain sequencing project: providing services to taxonomists for standard genome sequencing and annotation.</title>
        <authorList>
            <consortium name="The Broad Institute Genomics Platform"/>
            <consortium name="The Broad Institute Genome Sequencing Center for Infectious Disease"/>
            <person name="Wu L."/>
            <person name="Ma J."/>
        </authorList>
    </citation>
    <scope>NUCLEOTIDE SEQUENCE [LARGE SCALE GENOMIC DNA]</scope>
    <source>
        <strain evidence="5">NBRC 101365</strain>
    </source>
</reference>
<evidence type="ECO:0000313" key="4">
    <source>
        <dbReference type="EMBL" id="GLS17338.1"/>
    </source>
</evidence>